<protein>
    <submittedName>
        <fullName evidence="1">Uncharacterized protein</fullName>
    </submittedName>
</protein>
<evidence type="ECO:0000313" key="1">
    <source>
        <dbReference type="EMBL" id="GAA3750136.1"/>
    </source>
</evidence>
<dbReference type="Proteomes" id="UP001501004">
    <property type="component" value="Unassembled WGS sequence"/>
</dbReference>
<accession>A0ABP7FWF7</accession>
<dbReference type="RefSeq" id="WP_344757624.1">
    <property type="nucleotide sequence ID" value="NZ_BAABAE010000005.1"/>
</dbReference>
<sequence length="103" mass="11473">MSTKDSNEPVTQGDWAGFTRARAIAWCWNLYQYEPHGFVSPGSILREQRTRELEAGGIPNGFGYADRARQFEASGVSPERYRAARETLGSPIFSAADIRFGRG</sequence>
<name>A0ABP7FWF7_9MICO</name>
<organism evidence="1 2">
    <name type="scientific">Leifsonella bigeumensis</name>
    <dbReference type="NCBI Taxonomy" id="433643"/>
    <lineage>
        <taxon>Bacteria</taxon>
        <taxon>Bacillati</taxon>
        <taxon>Actinomycetota</taxon>
        <taxon>Actinomycetes</taxon>
        <taxon>Micrococcales</taxon>
        <taxon>Microbacteriaceae</taxon>
        <taxon>Leifsonella</taxon>
    </lineage>
</organism>
<dbReference type="EMBL" id="BAABAE010000005">
    <property type="protein sequence ID" value="GAA3750136.1"/>
    <property type="molecule type" value="Genomic_DNA"/>
</dbReference>
<proteinExistence type="predicted"/>
<comment type="caution">
    <text evidence="1">The sequence shown here is derived from an EMBL/GenBank/DDBJ whole genome shotgun (WGS) entry which is preliminary data.</text>
</comment>
<keyword evidence="2" id="KW-1185">Reference proteome</keyword>
<evidence type="ECO:0000313" key="2">
    <source>
        <dbReference type="Proteomes" id="UP001501004"/>
    </source>
</evidence>
<reference evidence="2" key="1">
    <citation type="journal article" date="2019" name="Int. J. Syst. Evol. Microbiol.">
        <title>The Global Catalogue of Microorganisms (GCM) 10K type strain sequencing project: providing services to taxonomists for standard genome sequencing and annotation.</title>
        <authorList>
            <consortium name="The Broad Institute Genomics Platform"/>
            <consortium name="The Broad Institute Genome Sequencing Center for Infectious Disease"/>
            <person name="Wu L."/>
            <person name="Ma J."/>
        </authorList>
    </citation>
    <scope>NUCLEOTIDE SEQUENCE [LARGE SCALE GENOMIC DNA]</scope>
    <source>
        <strain evidence="2">JCM 16949</strain>
    </source>
</reference>
<gene>
    <name evidence="1" type="ORF">GCM10022239_26820</name>
</gene>